<feature type="region of interest" description="Disordered" evidence="1">
    <location>
        <begin position="230"/>
        <end position="291"/>
    </location>
</feature>
<proteinExistence type="predicted"/>
<feature type="compositionally biased region" description="Low complexity" evidence="1">
    <location>
        <begin position="230"/>
        <end position="248"/>
    </location>
</feature>
<name>A0AAD7HHQ5_9AGAR</name>
<dbReference type="AlphaFoldDB" id="A0AAD7HHQ5"/>
<feature type="compositionally biased region" description="Low complexity" evidence="1">
    <location>
        <begin position="275"/>
        <end position="291"/>
    </location>
</feature>
<evidence type="ECO:0000313" key="2">
    <source>
        <dbReference type="EMBL" id="KAJ7720112.1"/>
    </source>
</evidence>
<comment type="caution">
    <text evidence="2">The sequence shown here is derived from an EMBL/GenBank/DDBJ whole genome shotgun (WGS) entry which is preliminary data.</text>
</comment>
<organism evidence="2 3">
    <name type="scientific">Mycena metata</name>
    <dbReference type="NCBI Taxonomy" id="1033252"/>
    <lineage>
        <taxon>Eukaryota</taxon>
        <taxon>Fungi</taxon>
        <taxon>Dikarya</taxon>
        <taxon>Basidiomycota</taxon>
        <taxon>Agaricomycotina</taxon>
        <taxon>Agaricomycetes</taxon>
        <taxon>Agaricomycetidae</taxon>
        <taxon>Agaricales</taxon>
        <taxon>Marasmiineae</taxon>
        <taxon>Mycenaceae</taxon>
        <taxon>Mycena</taxon>
    </lineage>
</organism>
<protein>
    <submittedName>
        <fullName evidence="2">Uncharacterized protein</fullName>
    </submittedName>
</protein>
<gene>
    <name evidence="2" type="ORF">B0H16DRAFT_1474574</name>
</gene>
<accession>A0AAD7HHQ5</accession>
<evidence type="ECO:0000256" key="1">
    <source>
        <dbReference type="SAM" id="MobiDB-lite"/>
    </source>
</evidence>
<reference evidence="2" key="1">
    <citation type="submission" date="2023-03" db="EMBL/GenBank/DDBJ databases">
        <title>Massive genome expansion in bonnet fungi (Mycena s.s.) driven by repeated elements and novel gene families across ecological guilds.</title>
        <authorList>
            <consortium name="Lawrence Berkeley National Laboratory"/>
            <person name="Harder C.B."/>
            <person name="Miyauchi S."/>
            <person name="Viragh M."/>
            <person name="Kuo A."/>
            <person name="Thoen E."/>
            <person name="Andreopoulos B."/>
            <person name="Lu D."/>
            <person name="Skrede I."/>
            <person name="Drula E."/>
            <person name="Henrissat B."/>
            <person name="Morin E."/>
            <person name="Kohler A."/>
            <person name="Barry K."/>
            <person name="LaButti K."/>
            <person name="Morin E."/>
            <person name="Salamov A."/>
            <person name="Lipzen A."/>
            <person name="Mereny Z."/>
            <person name="Hegedus B."/>
            <person name="Baldrian P."/>
            <person name="Stursova M."/>
            <person name="Weitz H."/>
            <person name="Taylor A."/>
            <person name="Grigoriev I.V."/>
            <person name="Nagy L.G."/>
            <person name="Martin F."/>
            <person name="Kauserud H."/>
        </authorList>
    </citation>
    <scope>NUCLEOTIDE SEQUENCE</scope>
    <source>
        <strain evidence="2">CBHHK182m</strain>
    </source>
</reference>
<dbReference type="Proteomes" id="UP001215598">
    <property type="component" value="Unassembled WGS sequence"/>
</dbReference>
<dbReference type="EMBL" id="JARKIB010000244">
    <property type="protein sequence ID" value="KAJ7720112.1"/>
    <property type="molecule type" value="Genomic_DNA"/>
</dbReference>
<keyword evidence="3" id="KW-1185">Reference proteome</keyword>
<evidence type="ECO:0000313" key="3">
    <source>
        <dbReference type="Proteomes" id="UP001215598"/>
    </source>
</evidence>
<sequence>MSSSYATISALTVLENPRKASSRTTVFTCHIYVGALDVEKIQGSVRYYSEEDGNYPDAGVYQATIALAKFEKGVNVFTDDLKEQNEFSFVGDIKDFYRIGDLGAPGMDTFDLARRAYINVCGAVTRSDAKAATFTLDAEQYTTAFADQQKLAAADTNIVAQKSVFPILGFIPDSPRFKGKKPVPWVKRYVSVGGYIAGMSASLEGETLQERFRVEVDHLAFLGTYTPLASTPAGSSSTAAASSSAGSSNKKARFSYNLKNTAAKRPREDDGSDGGAPSSPSPFASTSITQT</sequence>